<reference evidence="6 7" key="1">
    <citation type="submission" date="2019-07" db="EMBL/GenBank/DDBJ databases">
        <title>Novel species isolated from glacier.</title>
        <authorList>
            <person name="Liu Q."/>
            <person name="Xin Y.-H."/>
        </authorList>
    </citation>
    <scope>NUCLEOTIDE SEQUENCE [LARGE SCALE GENOMIC DNA]</scope>
    <source>
        <strain evidence="6 7">LB1R16</strain>
    </source>
</reference>
<feature type="transmembrane region" description="Helical" evidence="5">
    <location>
        <begin position="114"/>
        <end position="134"/>
    </location>
</feature>
<organism evidence="6 7">
    <name type="scientific">Glacieibacterium frigidum</name>
    <dbReference type="NCBI Taxonomy" id="2593303"/>
    <lineage>
        <taxon>Bacteria</taxon>
        <taxon>Pseudomonadati</taxon>
        <taxon>Pseudomonadota</taxon>
        <taxon>Alphaproteobacteria</taxon>
        <taxon>Sphingomonadales</taxon>
        <taxon>Sphingosinicellaceae</taxon>
        <taxon>Glacieibacterium</taxon>
    </lineage>
</organism>
<evidence type="ECO:0000256" key="2">
    <source>
        <dbReference type="ARBA" id="ARBA00022692"/>
    </source>
</evidence>
<dbReference type="EMBL" id="VJWA01000001">
    <property type="protein sequence ID" value="TRW17941.1"/>
    <property type="molecule type" value="Genomic_DNA"/>
</dbReference>
<dbReference type="Proteomes" id="UP000317894">
    <property type="component" value="Unassembled WGS sequence"/>
</dbReference>
<name>A0A552UIC3_9SPHN</name>
<dbReference type="GO" id="GO:0016020">
    <property type="term" value="C:membrane"/>
    <property type="evidence" value="ECO:0007669"/>
    <property type="project" value="UniProtKB-SubCell"/>
</dbReference>
<dbReference type="AlphaFoldDB" id="A0A552UIC3"/>
<keyword evidence="7" id="KW-1185">Reference proteome</keyword>
<keyword evidence="2 5" id="KW-0812">Transmembrane</keyword>
<gene>
    <name evidence="6" type="ORF">FMM06_07400</name>
</gene>
<keyword evidence="3 5" id="KW-1133">Transmembrane helix</keyword>
<feature type="transmembrane region" description="Helical" evidence="5">
    <location>
        <begin position="12"/>
        <end position="30"/>
    </location>
</feature>
<comment type="subcellular location">
    <subcellularLocation>
        <location evidence="1">Membrane</location>
        <topology evidence="1">Multi-pass membrane protein</topology>
    </subcellularLocation>
</comment>
<dbReference type="PANTHER" id="PTHR36974:SF1">
    <property type="entry name" value="DOXX FAMILY MEMBRANE PROTEIN"/>
    <property type="match status" value="1"/>
</dbReference>
<dbReference type="PANTHER" id="PTHR36974">
    <property type="entry name" value="MEMBRANE PROTEIN-RELATED"/>
    <property type="match status" value="1"/>
</dbReference>
<evidence type="ECO:0008006" key="8">
    <source>
        <dbReference type="Google" id="ProtNLM"/>
    </source>
</evidence>
<dbReference type="InterPro" id="IPR032808">
    <property type="entry name" value="DoxX"/>
</dbReference>
<evidence type="ECO:0000256" key="5">
    <source>
        <dbReference type="SAM" id="Phobius"/>
    </source>
</evidence>
<feature type="transmembrane region" description="Helical" evidence="5">
    <location>
        <begin position="74"/>
        <end position="94"/>
    </location>
</feature>
<sequence>MTTRSSVETARTVLRWVLAAAFLVAGVLHVRSPAPFLAITPAWVPMPGIVILLTGIAEIAGAIGLFVPRLRKAAGIGLALYAVCVYPANVNHALNSIAVGGSALGWGYHGPRLAFQPVIVWWALFAGSVIDWPFRARAAGSRPPAR</sequence>
<evidence type="ECO:0000256" key="4">
    <source>
        <dbReference type="ARBA" id="ARBA00023136"/>
    </source>
</evidence>
<evidence type="ECO:0000256" key="3">
    <source>
        <dbReference type="ARBA" id="ARBA00022989"/>
    </source>
</evidence>
<dbReference type="OrthoDB" id="8856615at2"/>
<comment type="caution">
    <text evidence="6">The sequence shown here is derived from an EMBL/GenBank/DDBJ whole genome shotgun (WGS) entry which is preliminary data.</text>
</comment>
<accession>A0A552UIC3</accession>
<feature type="transmembrane region" description="Helical" evidence="5">
    <location>
        <begin position="42"/>
        <end position="67"/>
    </location>
</feature>
<evidence type="ECO:0000256" key="1">
    <source>
        <dbReference type="ARBA" id="ARBA00004141"/>
    </source>
</evidence>
<dbReference type="Pfam" id="PF13564">
    <property type="entry name" value="DoxX_2"/>
    <property type="match status" value="1"/>
</dbReference>
<evidence type="ECO:0000313" key="6">
    <source>
        <dbReference type="EMBL" id="TRW17941.1"/>
    </source>
</evidence>
<protein>
    <recommendedName>
        <fullName evidence="8">DoxX family protein</fullName>
    </recommendedName>
</protein>
<evidence type="ECO:0000313" key="7">
    <source>
        <dbReference type="Proteomes" id="UP000317894"/>
    </source>
</evidence>
<keyword evidence="4 5" id="KW-0472">Membrane</keyword>
<proteinExistence type="predicted"/>
<dbReference type="RefSeq" id="WP_144236635.1">
    <property type="nucleotide sequence ID" value="NZ_VJWA01000001.1"/>
</dbReference>